<organism evidence="7 8">
    <name type="scientific">Tothia fuscella</name>
    <dbReference type="NCBI Taxonomy" id="1048955"/>
    <lineage>
        <taxon>Eukaryota</taxon>
        <taxon>Fungi</taxon>
        <taxon>Dikarya</taxon>
        <taxon>Ascomycota</taxon>
        <taxon>Pezizomycotina</taxon>
        <taxon>Dothideomycetes</taxon>
        <taxon>Pleosporomycetidae</taxon>
        <taxon>Venturiales</taxon>
        <taxon>Cylindrosympodiaceae</taxon>
        <taxon>Tothia</taxon>
    </lineage>
</organism>
<accession>A0A9P4NUS3</accession>
<feature type="region of interest" description="Disordered" evidence="5">
    <location>
        <begin position="86"/>
        <end position="115"/>
    </location>
</feature>
<evidence type="ECO:0000256" key="4">
    <source>
        <dbReference type="ARBA" id="ARBA00023274"/>
    </source>
</evidence>
<keyword evidence="4" id="KW-0687">Ribonucleoprotein</keyword>
<proteinExistence type="predicted"/>
<dbReference type="SMART" id="SM00916">
    <property type="entry name" value="L51_S25_CI-B8"/>
    <property type="match status" value="1"/>
</dbReference>
<keyword evidence="2" id="KW-0689">Ribosomal protein</keyword>
<dbReference type="GO" id="GO:0005840">
    <property type="term" value="C:ribosome"/>
    <property type="evidence" value="ECO:0007669"/>
    <property type="project" value="UniProtKB-KW"/>
</dbReference>
<dbReference type="InterPro" id="IPR007741">
    <property type="entry name" value="Ribosomal_mL43/mS25/NADH_DH"/>
</dbReference>
<dbReference type="GO" id="GO:0005739">
    <property type="term" value="C:mitochondrion"/>
    <property type="evidence" value="ECO:0007669"/>
    <property type="project" value="UniProtKB-SubCell"/>
</dbReference>
<dbReference type="EMBL" id="MU007028">
    <property type="protein sequence ID" value="KAF2432002.1"/>
    <property type="molecule type" value="Genomic_DNA"/>
</dbReference>
<evidence type="ECO:0000259" key="6">
    <source>
        <dbReference type="SMART" id="SM00916"/>
    </source>
</evidence>
<dbReference type="Proteomes" id="UP000800235">
    <property type="component" value="Unassembled WGS sequence"/>
</dbReference>
<feature type="region of interest" description="Disordered" evidence="5">
    <location>
        <begin position="149"/>
        <end position="183"/>
    </location>
</feature>
<dbReference type="InterPro" id="IPR036249">
    <property type="entry name" value="Thioredoxin-like_sf"/>
</dbReference>
<feature type="domain" description="Ribosomal protein/NADH dehydrogenase" evidence="6">
    <location>
        <begin position="40"/>
        <end position="149"/>
    </location>
</feature>
<name>A0A9P4NUS3_9PEZI</name>
<dbReference type="OrthoDB" id="1696305at2759"/>
<evidence type="ECO:0000256" key="3">
    <source>
        <dbReference type="ARBA" id="ARBA00023128"/>
    </source>
</evidence>
<feature type="compositionally biased region" description="Low complexity" evidence="5">
    <location>
        <begin position="89"/>
        <end position="110"/>
    </location>
</feature>
<feature type="compositionally biased region" description="Basic and acidic residues" evidence="5">
    <location>
        <begin position="159"/>
        <end position="178"/>
    </location>
</feature>
<reference evidence="7" key="1">
    <citation type="journal article" date="2020" name="Stud. Mycol.">
        <title>101 Dothideomycetes genomes: a test case for predicting lifestyles and emergence of pathogens.</title>
        <authorList>
            <person name="Haridas S."/>
            <person name="Albert R."/>
            <person name="Binder M."/>
            <person name="Bloem J."/>
            <person name="Labutti K."/>
            <person name="Salamov A."/>
            <person name="Andreopoulos B."/>
            <person name="Baker S."/>
            <person name="Barry K."/>
            <person name="Bills G."/>
            <person name="Bluhm B."/>
            <person name="Cannon C."/>
            <person name="Castanera R."/>
            <person name="Culley D."/>
            <person name="Daum C."/>
            <person name="Ezra D."/>
            <person name="Gonzalez J."/>
            <person name="Henrissat B."/>
            <person name="Kuo A."/>
            <person name="Liang C."/>
            <person name="Lipzen A."/>
            <person name="Lutzoni F."/>
            <person name="Magnuson J."/>
            <person name="Mondo S."/>
            <person name="Nolan M."/>
            <person name="Ohm R."/>
            <person name="Pangilinan J."/>
            <person name="Park H.-J."/>
            <person name="Ramirez L."/>
            <person name="Alfaro M."/>
            <person name="Sun H."/>
            <person name="Tritt A."/>
            <person name="Yoshinaga Y."/>
            <person name="Zwiers L.-H."/>
            <person name="Turgeon B."/>
            <person name="Goodwin S."/>
            <person name="Spatafora J."/>
            <person name="Crous P."/>
            <person name="Grigoriev I."/>
        </authorList>
    </citation>
    <scope>NUCLEOTIDE SEQUENCE</scope>
    <source>
        <strain evidence="7">CBS 130266</strain>
    </source>
</reference>
<dbReference type="GO" id="GO:1990904">
    <property type="term" value="C:ribonucleoprotein complex"/>
    <property type="evidence" value="ECO:0007669"/>
    <property type="project" value="UniProtKB-KW"/>
</dbReference>
<dbReference type="AlphaFoldDB" id="A0A9P4NUS3"/>
<dbReference type="PANTHER" id="PTHR13274:SF2">
    <property type="entry name" value="SMALL RIBOSOMAL SUBUNIT PROTEIN MS25"/>
    <property type="match status" value="1"/>
</dbReference>
<dbReference type="SUPFAM" id="SSF52833">
    <property type="entry name" value="Thioredoxin-like"/>
    <property type="match status" value="1"/>
</dbReference>
<dbReference type="Pfam" id="PF05047">
    <property type="entry name" value="L51_S25_CI-B8"/>
    <property type="match status" value="1"/>
</dbReference>
<evidence type="ECO:0000313" key="7">
    <source>
        <dbReference type="EMBL" id="KAF2432002.1"/>
    </source>
</evidence>
<comment type="caution">
    <text evidence="7">The sequence shown here is derived from an EMBL/GenBank/DDBJ whole genome shotgun (WGS) entry which is preliminary data.</text>
</comment>
<sequence>MVNIPQRMRRLTTLLAIRIGPGAAILPSNVQRIHMDFGATIDGGNKGPKMFWRHILPRLKYHNPSTPITINRSTDSSTSPTLSIFLRESQSQSSSTSSSSTTTPSPTHTSADTVKTPLLASAAQVLTIDLKHKSEDDILSEFLDVSGAKKVQPSTSELEGLRELEEQRERSAKDSERSKKVRAQWKKEQAMLAAARGDVV</sequence>
<evidence type="ECO:0000256" key="1">
    <source>
        <dbReference type="ARBA" id="ARBA00004173"/>
    </source>
</evidence>
<keyword evidence="8" id="KW-1185">Reference proteome</keyword>
<dbReference type="GO" id="GO:0003735">
    <property type="term" value="F:structural constituent of ribosome"/>
    <property type="evidence" value="ECO:0007669"/>
    <property type="project" value="InterPro"/>
</dbReference>
<gene>
    <name evidence="7" type="ORF">EJ08DRAFT_648400</name>
</gene>
<keyword evidence="3" id="KW-0496">Mitochondrion</keyword>
<protein>
    <recommendedName>
        <fullName evidence="6">Ribosomal protein/NADH dehydrogenase domain-containing protein</fullName>
    </recommendedName>
</protein>
<evidence type="ECO:0000313" key="8">
    <source>
        <dbReference type="Proteomes" id="UP000800235"/>
    </source>
</evidence>
<dbReference type="InterPro" id="IPR040049">
    <property type="entry name" value="Ribosomal_mS25/mL61"/>
</dbReference>
<comment type="subcellular location">
    <subcellularLocation>
        <location evidence="1">Mitochondrion</location>
    </subcellularLocation>
</comment>
<evidence type="ECO:0000256" key="5">
    <source>
        <dbReference type="SAM" id="MobiDB-lite"/>
    </source>
</evidence>
<dbReference type="PANTHER" id="PTHR13274">
    <property type="entry name" value="MITOCHONDRIAL RIBOSOMAL PROTEIN S25"/>
    <property type="match status" value="1"/>
</dbReference>
<evidence type="ECO:0000256" key="2">
    <source>
        <dbReference type="ARBA" id="ARBA00022980"/>
    </source>
</evidence>